<dbReference type="SUPFAM" id="SSF52833">
    <property type="entry name" value="Thioredoxin-like"/>
    <property type="match status" value="1"/>
</dbReference>
<protein>
    <submittedName>
        <fullName evidence="2">Thioredoxin family protein</fullName>
    </submittedName>
</protein>
<gene>
    <name evidence="2" type="ORF">H8K32_00755</name>
</gene>
<dbReference type="Proteomes" id="UP000634011">
    <property type="component" value="Unassembled WGS sequence"/>
</dbReference>
<name>A0A923HEM6_9BURK</name>
<evidence type="ECO:0000259" key="1">
    <source>
        <dbReference type="Pfam" id="PF00085"/>
    </source>
</evidence>
<proteinExistence type="predicted"/>
<dbReference type="RefSeq" id="WP_186910555.1">
    <property type="nucleotide sequence ID" value="NZ_JACOFV010000001.1"/>
</dbReference>
<dbReference type="CDD" id="cd02947">
    <property type="entry name" value="TRX_family"/>
    <property type="match status" value="1"/>
</dbReference>
<evidence type="ECO:0000313" key="3">
    <source>
        <dbReference type="Proteomes" id="UP000634011"/>
    </source>
</evidence>
<dbReference type="EMBL" id="JACOFV010000001">
    <property type="protein sequence ID" value="MBC3860615.1"/>
    <property type="molecule type" value="Genomic_DNA"/>
</dbReference>
<dbReference type="Pfam" id="PF00085">
    <property type="entry name" value="Thioredoxin"/>
    <property type="match status" value="1"/>
</dbReference>
<keyword evidence="3" id="KW-1185">Reference proteome</keyword>
<evidence type="ECO:0000313" key="2">
    <source>
        <dbReference type="EMBL" id="MBC3860615.1"/>
    </source>
</evidence>
<dbReference type="Gene3D" id="3.40.30.10">
    <property type="entry name" value="Glutaredoxin"/>
    <property type="match status" value="1"/>
</dbReference>
<dbReference type="InterPro" id="IPR013766">
    <property type="entry name" value="Thioredoxin_domain"/>
</dbReference>
<dbReference type="AlphaFoldDB" id="A0A923HEM6"/>
<organism evidence="2 3">
    <name type="scientific">Undibacterium jejuense</name>
    <dbReference type="NCBI Taxonomy" id="1344949"/>
    <lineage>
        <taxon>Bacteria</taxon>
        <taxon>Pseudomonadati</taxon>
        <taxon>Pseudomonadota</taxon>
        <taxon>Betaproteobacteria</taxon>
        <taxon>Burkholderiales</taxon>
        <taxon>Oxalobacteraceae</taxon>
        <taxon>Undibacterium</taxon>
    </lineage>
</organism>
<feature type="domain" description="Thioredoxin" evidence="1">
    <location>
        <begin position="14"/>
        <end position="84"/>
    </location>
</feature>
<dbReference type="InterPro" id="IPR036249">
    <property type="entry name" value="Thioredoxin-like_sf"/>
</dbReference>
<comment type="caution">
    <text evidence="2">The sequence shown here is derived from an EMBL/GenBank/DDBJ whole genome shotgun (WGS) entry which is preliminary data.</text>
</comment>
<accession>A0A923HEM6</accession>
<sequence>MTAYTHSDDLKQVQTQLANKNWLVACLCAAWCDTCTAYRSAFNQLAAQHPDKCFTWIDIEDCAHLVEEIEIENFPTILIQHLDQVAFLGTMLPDTMQLHRLINSLDDSIKIGPIKRSALNQEAPEDWSLRQLILTE</sequence>
<reference evidence="2" key="1">
    <citation type="submission" date="2020-08" db="EMBL/GenBank/DDBJ databases">
        <title>Novel species isolated from subtropical streams in China.</title>
        <authorList>
            <person name="Lu H."/>
        </authorList>
    </citation>
    <scope>NUCLEOTIDE SEQUENCE</scope>
    <source>
        <strain evidence="2">KACC 12607</strain>
    </source>
</reference>